<reference evidence="7" key="2">
    <citation type="submission" date="2025-08" db="UniProtKB">
        <authorList>
            <consortium name="RefSeq"/>
        </authorList>
    </citation>
    <scope>IDENTIFICATION</scope>
    <source>
        <tissue evidence="7">Leaf</tissue>
    </source>
</reference>
<proteinExistence type="predicted"/>
<dbReference type="PROSITE" id="PS51294">
    <property type="entry name" value="HTH_MYB"/>
    <property type="match status" value="1"/>
</dbReference>
<dbReference type="Proteomes" id="UP000087766">
    <property type="component" value="Chromosome 5"/>
</dbReference>
<dbReference type="PANTHER" id="PTHR47206:SF1">
    <property type="entry name" value="HOMEODOMAIN-LIKE SUPERFAMILY PROTEIN"/>
    <property type="match status" value="1"/>
</dbReference>
<evidence type="ECO:0000256" key="3">
    <source>
        <dbReference type="SAM" id="MobiDB-lite"/>
    </source>
</evidence>
<protein>
    <submittedName>
        <fullName evidence="7">Uncharacterized protein LOC106759899</fullName>
    </submittedName>
</protein>
<dbReference type="InterPro" id="IPR001005">
    <property type="entry name" value="SANT/Myb"/>
</dbReference>
<comment type="subcellular location">
    <subcellularLocation>
        <location evidence="1">Nucleus</location>
    </subcellularLocation>
</comment>
<dbReference type="OrthoDB" id="608866at2759"/>
<dbReference type="PANTHER" id="PTHR47206">
    <property type="entry name" value="HOMEODOMAIN-LIKE SUPERFAMILY PROTEIN"/>
    <property type="match status" value="1"/>
</dbReference>
<dbReference type="InterPro" id="IPR009057">
    <property type="entry name" value="Homeodomain-like_sf"/>
</dbReference>
<keyword evidence="2" id="KW-0539">Nucleus</keyword>
<feature type="compositionally biased region" description="Polar residues" evidence="3">
    <location>
        <begin position="398"/>
        <end position="412"/>
    </location>
</feature>
<dbReference type="AlphaFoldDB" id="A0A1S3TYD1"/>
<feature type="domain" description="HTH myb-type" evidence="5">
    <location>
        <begin position="197"/>
        <end position="255"/>
    </location>
</feature>
<dbReference type="GeneID" id="106759899"/>
<keyword evidence="6" id="KW-1185">Reference proteome</keyword>
<evidence type="ECO:0000256" key="2">
    <source>
        <dbReference type="ARBA" id="ARBA00023242"/>
    </source>
</evidence>
<evidence type="ECO:0000259" key="5">
    <source>
        <dbReference type="PROSITE" id="PS51294"/>
    </source>
</evidence>
<feature type="compositionally biased region" description="Basic and acidic residues" evidence="3">
    <location>
        <begin position="526"/>
        <end position="542"/>
    </location>
</feature>
<evidence type="ECO:0000259" key="4">
    <source>
        <dbReference type="PROSITE" id="PS50090"/>
    </source>
</evidence>
<accession>A0A1S3TYD1</accession>
<dbReference type="CDD" id="cd11660">
    <property type="entry name" value="SANT_TRF"/>
    <property type="match status" value="1"/>
</dbReference>
<evidence type="ECO:0000256" key="1">
    <source>
        <dbReference type="ARBA" id="ARBA00004123"/>
    </source>
</evidence>
<reference evidence="6" key="1">
    <citation type="journal article" date="2014" name="Nat. Commun.">
        <title>Genome sequence of mungbean and insights into evolution within Vigna species.</title>
        <authorList>
            <person name="Kang Y.J."/>
            <person name="Kim S.K."/>
            <person name="Kim M.Y."/>
            <person name="Lestari P."/>
            <person name="Kim K.H."/>
            <person name="Ha B.K."/>
            <person name="Jun T.H."/>
            <person name="Hwang W.J."/>
            <person name="Lee T."/>
            <person name="Lee J."/>
            <person name="Shim S."/>
            <person name="Yoon M.Y."/>
            <person name="Jang Y.E."/>
            <person name="Han K.S."/>
            <person name="Taeprayoon P."/>
            <person name="Yoon N."/>
            <person name="Somta P."/>
            <person name="Tanya P."/>
            <person name="Kim K.S."/>
            <person name="Gwag J.G."/>
            <person name="Moon J.K."/>
            <person name="Lee Y.H."/>
            <person name="Park B.S."/>
            <person name="Bombarely A."/>
            <person name="Doyle J.J."/>
            <person name="Jackson S.A."/>
            <person name="Schafleitner R."/>
            <person name="Srinives P."/>
            <person name="Varshney R.K."/>
            <person name="Lee S.H."/>
        </authorList>
    </citation>
    <scope>NUCLEOTIDE SEQUENCE [LARGE SCALE GENOMIC DNA]</scope>
    <source>
        <strain evidence="6">cv. VC1973A</strain>
    </source>
</reference>
<evidence type="ECO:0000313" key="6">
    <source>
        <dbReference type="Proteomes" id="UP000087766"/>
    </source>
</evidence>
<feature type="domain" description="Myb-like" evidence="4">
    <location>
        <begin position="197"/>
        <end position="251"/>
    </location>
</feature>
<gene>
    <name evidence="7" type="primary">LOC106759899</name>
</gene>
<evidence type="ECO:0000313" key="7">
    <source>
        <dbReference type="RefSeq" id="XP_014498767.1"/>
    </source>
</evidence>
<name>A0A1S3TYD1_VIGRR</name>
<dbReference type="Gene3D" id="1.10.10.60">
    <property type="entry name" value="Homeodomain-like"/>
    <property type="match status" value="1"/>
</dbReference>
<feature type="compositionally biased region" description="Polar residues" evidence="3">
    <location>
        <begin position="515"/>
        <end position="525"/>
    </location>
</feature>
<dbReference type="GO" id="GO:0005634">
    <property type="term" value="C:nucleus"/>
    <property type="evidence" value="ECO:0007669"/>
    <property type="project" value="UniProtKB-SubCell"/>
</dbReference>
<feature type="compositionally biased region" description="Basic and acidic residues" evidence="3">
    <location>
        <begin position="435"/>
        <end position="452"/>
    </location>
</feature>
<dbReference type="Pfam" id="PF00249">
    <property type="entry name" value="Myb_DNA-binding"/>
    <property type="match status" value="1"/>
</dbReference>
<dbReference type="SUPFAM" id="SSF46689">
    <property type="entry name" value="Homeodomain-like"/>
    <property type="match status" value="1"/>
</dbReference>
<dbReference type="SMART" id="SM00717">
    <property type="entry name" value="SANT"/>
    <property type="match status" value="1"/>
</dbReference>
<dbReference type="RefSeq" id="XP_014498767.1">
    <property type="nucleotide sequence ID" value="XM_014643281.2"/>
</dbReference>
<feature type="compositionally biased region" description="Basic and acidic residues" evidence="3">
    <location>
        <begin position="490"/>
        <end position="502"/>
    </location>
</feature>
<sequence length="578" mass="62721">MSEKKTRVSFTEKDAVALMQRYDPTTVFILLQEVAHYAKPKIDWSELVKKSATGISNVREYQMLWRHLAYRHSLPENFEVGAEPLDDDSDLECELEALPPVSVESASEAAACVKVMIASRTLSDSAPSSSTIEAPLTINVPVCHSSATLIESSQPSNLMQGTNIVFPVTVQRQTLPTHPVPPTDGIESKGLVGGNLASKRKRKTWSEEEDIQLRAAVQRWGEGNWATMAKGDNFPIKRSPTQLAQRWSILRKKDGTVNSGTISTSSQYTTAEQLATRHSLSLALDMPFKKLTAPGVSDPVKTSASVKNQVQIRNTVEKVASSFVPPQQPSRQASLLGSDSHVKPKLVDEKLVSKGNIISNPVLKSTTAAPGTRIDSPSNTVSHFKIAPVKHNVDTKPAVSSLTKTSVSTNMPSDPKNKPATPLADKVPLEQDANSMKEFRASDLSSRPKDQTQENEPPKVTIESQVNSNLEKGRSDIGQAKIVPISCGEESLKDKASQDEKQPSATKATAVVSEDQGSVKNATENSNHDKGSLNSNQDKKTSINESSNNQKMNDKNVNLPVQDEGSQSAKVVKTDGEC</sequence>
<dbReference type="PROSITE" id="PS50090">
    <property type="entry name" value="MYB_LIKE"/>
    <property type="match status" value="1"/>
</dbReference>
<dbReference type="STRING" id="3916.A0A1S3TYD1"/>
<dbReference type="InterPro" id="IPR017930">
    <property type="entry name" value="Myb_dom"/>
</dbReference>
<organism evidence="6 7">
    <name type="scientific">Vigna radiata var. radiata</name>
    <name type="common">Mung bean</name>
    <name type="synonym">Phaseolus aureus</name>
    <dbReference type="NCBI Taxonomy" id="3916"/>
    <lineage>
        <taxon>Eukaryota</taxon>
        <taxon>Viridiplantae</taxon>
        <taxon>Streptophyta</taxon>
        <taxon>Embryophyta</taxon>
        <taxon>Tracheophyta</taxon>
        <taxon>Spermatophyta</taxon>
        <taxon>Magnoliopsida</taxon>
        <taxon>eudicotyledons</taxon>
        <taxon>Gunneridae</taxon>
        <taxon>Pentapetalae</taxon>
        <taxon>rosids</taxon>
        <taxon>fabids</taxon>
        <taxon>Fabales</taxon>
        <taxon>Fabaceae</taxon>
        <taxon>Papilionoideae</taxon>
        <taxon>50 kb inversion clade</taxon>
        <taxon>NPAAA clade</taxon>
        <taxon>indigoferoid/millettioid clade</taxon>
        <taxon>Phaseoleae</taxon>
        <taxon>Vigna</taxon>
    </lineage>
</organism>
<dbReference type="KEGG" id="vra:106759899"/>
<feature type="region of interest" description="Disordered" evidence="3">
    <location>
        <begin position="395"/>
        <end position="578"/>
    </location>
</feature>